<accession>A0A4Q8BGF1</accession>
<organism evidence="3 4">
    <name type="scientific">Micromonospora kangleipakensis</name>
    <dbReference type="NCBI Taxonomy" id="1077942"/>
    <lineage>
        <taxon>Bacteria</taxon>
        <taxon>Bacillati</taxon>
        <taxon>Actinomycetota</taxon>
        <taxon>Actinomycetes</taxon>
        <taxon>Micromonosporales</taxon>
        <taxon>Micromonosporaceae</taxon>
        <taxon>Micromonospora</taxon>
    </lineage>
</organism>
<evidence type="ECO:0000313" key="3">
    <source>
        <dbReference type="EMBL" id="RZU76838.1"/>
    </source>
</evidence>
<evidence type="ECO:0000313" key="4">
    <source>
        <dbReference type="Proteomes" id="UP000294114"/>
    </source>
</evidence>
<feature type="compositionally biased region" description="Low complexity" evidence="1">
    <location>
        <begin position="24"/>
        <end position="33"/>
    </location>
</feature>
<keyword evidence="4" id="KW-1185">Reference proteome</keyword>
<proteinExistence type="predicted"/>
<dbReference type="EMBL" id="SHLD01000001">
    <property type="protein sequence ID" value="RZU76838.1"/>
    <property type="molecule type" value="Genomic_DNA"/>
</dbReference>
<evidence type="ECO:0000256" key="1">
    <source>
        <dbReference type="SAM" id="MobiDB-lite"/>
    </source>
</evidence>
<keyword evidence="2" id="KW-0812">Transmembrane</keyword>
<feature type="compositionally biased region" description="Polar residues" evidence="1">
    <location>
        <begin position="14"/>
        <end position="23"/>
    </location>
</feature>
<dbReference type="AlphaFoldDB" id="A0A4Q8BGF1"/>
<feature type="transmembrane region" description="Helical" evidence="2">
    <location>
        <begin position="40"/>
        <end position="57"/>
    </location>
</feature>
<keyword evidence="2" id="KW-0472">Membrane</keyword>
<dbReference type="Proteomes" id="UP000294114">
    <property type="component" value="Unassembled WGS sequence"/>
</dbReference>
<name>A0A4Q8BGF1_9ACTN</name>
<sequence>MTERHSDGVDEVNSDYSINGACQSVSTPDPWPDPVSVDDGVGAFTFVAGIGPALTLVRARS</sequence>
<gene>
    <name evidence="3" type="ORF">EV384_5533</name>
</gene>
<keyword evidence="2" id="KW-1133">Transmembrane helix</keyword>
<reference evidence="3 4" key="1">
    <citation type="submission" date="2019-02" db="EMBL/GenBank/DDBJ databases">
        <title>Sequencing the genomes of 1000 actinobacteria strains.</title>
        <authorList>
            <person name="Klenk H.-P."/>
        </authorList>
    </citation>
    <scope>NUCLEOTIDE SEQUENCE [LARGE SCALE GENOMIC DNA]</scope>
    <source>
        <strain evidence="3 4">DSM 45612</strain>
    </source>
</reference>
<protein>
    <submittedName>
        <fullName evidence="3">Uncharacterized protein</fullName>
    </submittedName>
</protein>
<evidence type="ECO:0000256" key="2">
    <source>
        <dbReference type="SAM" id="Phobius"/>
    </source>
</evidence>
<feature type="region of interest" description="Disordered" evidence="1">
    <location>
        <begin position="1"/>
        <end position="33"/>
    </location>
</feature>
<comment type="caution">
    <text evidence="3">The sequence shown here is derived from an EMBL/GenBank/DDBJ whole genome shotgun (WGS) entry which is preliminary data.</text>
</comment>